<evidence type="ECO:0000259" key="3">
    <source>
        <dbReference type="Pfam" id="PF14159"/>
    </source>
</evidence>
<dbReference type="PANTHER" id="PTHR33222:SF9">
    <property type="entry name" value="PROTEIN CURVATURE THYLAKOID 1B, CHLOROPLASTIC"/>
    <property type="match status" value="1"/>
</dbReference>
<dbReference type="Proteomes" id="UP000639772">
    <property type="component" value="Chromosome 12"/>
</dbReference>
<evidence type="ECO:0000313" key="4">
    <source>
        <dbReference type="EMBL" id="KAG0458820.1"/>
    </source>
</evidence>
<keyword evidence="2" id="KW-0472">Membrane</keyword>
<sequence length="196" mass="21535">MASATVKATRAVVSLSTRADARFNSCKTAVLPSLPTPSQFSLPSRPPQGRLLSWKAASTCCKSMRKVITMPTGETPTQVVAELPEFVTTVREMWDRLEDKYFVTSLAFASLIALYGSVGVISAIDRLPLLPGIFEIIGIGYSGVCPHFNHYNCCKYEVAYELMESCEIHATKRVVGSTALDLDDRLRTDEFHGGHE</sequence>
<dbReference type="InterPro" id="IPR033344">
    <property type="entry name" value="CURT1"/>
</dbReference>
<dbReference type="AlphaFoldDB" id="A0A835PUF0"/>
<gene>
    <name evidence="4" type="ORF">HPP92_021948</name>
</gene>
<dbReference type="EMBL" id="JADCNM010000012">
    <property type="protein sequence ID" value="KAG0458820.1"/>
    <property type="molecule type" value="Genomic_DNA"/>
</dbReference>
<keyword evidence="2" id="KW-0812">Transmembrane</keyword>
<evidence type="ECO:0000313" key="5">
    <source>
        <dbReference type="Proteomes" id="UP000639772"/>
    </source>
</evidence>
<feature type="transmembrane region" description="Helical" evidence="2">
    <location>
        <begin position="101"/>
        <end position="124"/>
    </location>
</feature>
<comment type="caution">
    <text evidence="4">The sequence shown here is derived from an EMBL/GenBank/DDBJ whole genome shotgun (WGS) entry which is preliminary data.</text>
</comment>
<reference evidence="4 5" key="1">
    <citation type="journal article" date="2020" name="Nat. Food">
        <title>A phased Vanilla planifolia genome enables genetic improvement of flavour and production.</title>
        <authorList>
            <person name="Hasing T."/>
            <person name="Tang H."/>
            <person name="Brym M."/>
            <person name="Khazi F."/>
            <person name="Huang T."/>
            <person name="Chambers A.H."/>
        </authorList>
    </citation>
    <scope>NUCLEOTIDE SEQUENCE [LARGE SCALE GENOMIC DNA]</scope>
    <source>
        <tissue evidence="4">Leaf</tissue>
    </source>
</reference>
<keyword evidence="2" id="KW-1133">Transmembrane helix</keyword>
<evidence type="ECO:0000256" key="1">
    <source>
        <dbReference type="ARBA" id="ARBA00004141"/>
    </source>
</evidence>
<protein>
    <recommendedName>
        <fullName evidence="3">Cyanobacterial aminoacyl-tRNA synthetase CAAD domain-containing protein</fullName>
    </recommendedName>
</protein>
<dbReference type="OrthoDB" id="2014299at2759"/>
<proteinExistence type="predicted"/>
<dbReference type="Pfam" id="PF14159">
    <property type="entry name" value="CAAD"/>
    <property type="match status" value="1"/>
</dbReference>
<comment type="subcellular location">
    <subcellularLocation>
        <location evidence="1">Membrane</location>
        <topology evidence="1">Multi-pass membrane protein</topology>
    </subcellularLocation>
</comment>
<dbReference type="GO" id="GO:0009535">
    <property type="term" value="C:chloroplast thylakoid membrane"/>
    <property type="evidence" value="ECO:0007669"/>
    <property type="project" value="TreeGrafter"/>
</dbReference>
<dbReference type="InterPro" id="IPR025564">
    <property type="entry name" value="CAAD_dom"/>
</dbReference>
<name>A0A835PUF0_VANPL</name>
<organism evidence="4 5">
    <name type="scientific">Vanilla planifolia</name>
    <name type="common">Vanilla</name>
    <dbReference type="NCBI Taxonomy" id="51239"/>
    <lineage>
        <taxon>Eukaryota</taxon>
        <taxon>Viridiplantae</taxon>
        <taxon>Streptophyta</taxon>
        <taxon>Embryophyta</taxon>
        <taxon>Tracheophyta</taxon>
        <taxon>Spermatophyta</taxon>
        <taxon>Magnoliopsida</taxon>
        <taxon>Liliopsida</taxon>
        <taxon>Asparagales</taxon>
        <taxon>Orchidaceae</taxon>
        <taxon>Vanilloideae</taxon>
        <taxon>Vanilleae</taxon>
        <taxon>Vanilla</taxon>
    </lineage>
</organism>
<accession>A0A835PUF0</accession>
<feature type="domain" description="Cyanobacterial aminoacyl-tRNA synthetase CAAD" evidence="3">
    <location>
        <begin position="89"/>
        <end position="144"/>
    </location>
</feature>
<dbReference type="PANTHER" id="PTHR33222">
    <property type="match status" value="1"/>
</dbReference>
<evidence type="ECO:0000256" key="2">
    <source>
        <dbReference type="SAM" id="Phobius"/>
    </source>
</evidence>